<gene>
    <name evidence="8" type="ORF">BKG76_04085</name>
</gene>
<dbReference type="CDD" id="cd11033">
    <property type="entry name" value="CYP142-like"/>
    <property type="match status" value="1"/>
</dbReference>
<dbReference type="InterPro" id="IPR036396">
    <property type="entry name" value="Cyt_P450_sf"/>
</dbReference>
<dbReference type="GO" id="GO:0036199">
    <property type="term" value="F:cholest-4-en-3-one 26-monooxygenase activity"/>
    <property type="evidence" value="ECO:0007669"/>
    <property type="project" value="TreeGrafter"/>
</dbReference>
<dbReference type="GO" id="GO:0006707">
    <property type="term" value="P:cholesterol catabolic process"/>
    <property type="evidence" value="ECO:0007669"/>
    <property type="project" value="TreeGrafter"/>
</dbReference>
<keyword evidence="3" id="KW-0349">Heme</keyword>
<proteinExistence type="inferred from homology"/>
<dbReference type="InterPro" id="IPR002397">
    <property type="entry name" value="Cyt_P450_B"/>
</dbReference>
<name>A0A1S1LA27_9MYCO</name>
<dbReference type="InterPro" id="IPR001128">
    <property type="entry name" value="Cyt_P450"/>
</dbReference>
<dbReference type="EMBL" id="MLIK01000004">
    <property type="protein sequence ID" value="OHU30899.1"/>
    <property type="molecule type" value="Genomic_DNA"/>
</dbReference>
<organism evidence="8 9">
    <name type="scientific">Mycobacteroides franklinii</name>
    <dbReference type="NCBI Taxonomy" id="948102"/>
    <lineage>
        <taxon>Bacteria</taxon>
        <taxon>Bacillati</taxon>
        <taxon>Actinomycetota</taxon>
        <taxon>Actinomycetes</taxon>
        <taxon>Mycobacteriales</taxon>
        <taxon>Mycobacteriaceae</taxon>
        <taxon>Mycobacteroides</taxon>
    </lineage>
</organism>
<evidence type="ECO:0000256" key="1">
    <source>
        <dbReference type="ARBA" id="ARBA00001971"/>
    </source>
</evidence>
<evidence type="ECO:0000313" key="9">
    <source>
        <dbReference type="Proteomes" id="UP000179616"/>
    </source>
</evidence>
<evidence type="ECO:0000313" key="8">
    <source>
        <dbReference type="EMBL" id="OHU30899.1"/>
    </source>
</evidence>
<keyword evidence="5" id="KW-0560">Oxidoreductase</keyword>
<dbReference type="GO" id="GO:0008395">
    <property type="term" value="F:steroid hydroxylase activity"/>
    <property type="evidence" value="ECO:0007669"/>
    <property type="project" value="TreeGrafter"/>
</dbReference>
<dbReference type="GO" id="GO:0005506">
    <property type="term" value="F:iron ion binding"/>
    <property type="evidence" value="ECO:0007669"/>
    <property type="project" value="InterPro"/>
</dbReference>
<dbReference type="OrthoDB" id="5241086at2"/>
<evidence type="ECO:0000256" key="6">
    <source>
        <dbReference type="ARBA" id="ARBA00023004"/>
    </source>
</evidence>
<dbReference type="FunFam" id="1.10.630.10:FF:000018">
    <property type="entry name" value="Cytochrome P450 monooxygenase"/>
    <property type="match status" value="1"/>
</dbReference>
<dbReference type="PRINTS" id="PR00359">
    <property type="entry name" value="BP450"/>
</dbReference>
<dbReference type="Proteomes" id="UP000179616">
    <property type="component" value="Unassembled WGS sequence"/>
</dbReference>
<keyword evidence="7 8" id="KW-0503">Monooxygenase</keyword>
<keyword evidence="6" id="KW-0408">Iron</keyword>
<dbReference type="PANTHER" id="PTHR46696:SF4">
    <property type="entry name" value="BIOTIN BIOSYNTHESIS CYTOCHROME P450"/>
    <property type="match status" value="1"/>
</dbReference>
<comment type="similarity">
    <text evidence="2">Belongs to the cytochrome P450 family.</text>
</comment>
<comment type="cofactor">
    <cofactor evidence="1">
        <name>heme</name>
        <dbReference type="ChEBI" id="CHEBI:30413"/>
    </cofactor>
</comment>
<keyword evidence="4" id="KW-0479">Metal-binding</keyword>
<evidence type="ECO:0000256" key="3">
    <source>
        <dbReference type="ARBA" id="ARBA00022617"/>
    </source>
</evidence>
<dbReference type="Gene3D" id="1.10.630.10">
    <property type="entry name" value="Cytochrome P450"/>
    <property type="match status" value="1"/>
</dbReference>
<evidence type="ECO:0000256" key="4">
    <source>
        <dbReference type="ARBA" id="ARBA00022723"/>
    </source>
</evidence>
<accession>A0A1S1LA27</accession>
<comment type="caution">
    <text evidence="8">The sequence shown here is derived from an EMBL/GenBank/DDBJ whole genome shotgun (WGS) entry which is preliminary data.</text>
</comment>
<evidence type="ECO:0000256" key="5">
    <source>
        <dbReference type="ARBA" id="ARBA00023002"/>
    </source>
</evidence>
<dbReference type="SUPFAM" id="SSF48264">
    <property type="entry name" value="Cytochrome P450"/>
    <property type="match status" value="1"/>
</dbReference>
<reference evidence="8 9" key="1">
    <citation type="submission" date="2016-10" db="EMBL/GenBank/DDBJ databases">
        <title>Evaluation of Human, Veterinary and Environmental Mycobacterium chelonae Isolates by Core Genome Phylogenomic Analysis, Targeted Gene Comparison, and Anti-microbial Susceptibility Patterns: A Tale of Mistaken Identities.</title>
        <authorList>
            <person name="Fogelson S.B."/>
            <person name="Camus A.C."/>
            <person name="Lorenz W."/>
            <person name="Vasireddy R."/>
            <person name="Vasireddy S."/>
            <person name="Smith T."/>
            <person name="Brown-Elliott B.A."/>
            <person name="Wallace R.J.Jr."/>
            <person name="Hasan N.A."/>
            <person name="Reischl U."/>
            <person name="Sanchez S."/>
        </authorList>
    </citation>
    <scope>NUCLEOTIDE SEQUENCE [LARGE SCALE GENOMIC DNA]</scope>
    <source>
        <strain evidence="8 9">1559</strain>
    </source>
</reference>
<sequence length="431" mass="48063">MTAMKTAAELGLPADFDFTDPELYGNRMPHEEFATLRREAPVWWNPQPRTVGGFTDDGYWVITKHHDVREVSLHTDIFSSGRKGAIPRLEDHISPEEFQATLSVLINKDAPEHTQLRGLVSRMFTPRSIAALRITLEERAERIVQAALDGGHGEFVREVASELPMQAIAELIGVPEEDRVKLFEWSNQMTGYDEADVEIDPRIGAAQILGYCYQLAEQRRDCPGNDVVSRLLSGTVDGEQLTPEQFGFFVVMLSVAGNETTRNATTMGMMAFLEHPDQWELFKTGRPATAVDEIVRYTSPLISQQRTALQDTMIGGVPIAAGERVVMLYPSANFDEEVFENPHTFDITRDPNPHLGFGGTGAHYCLGANLAKVELEIIFNKIADRMPDISRIGDAPRFHSGWINGIKKFDTAYCPRSDRPARNARTAQTSG</sequence>
<dbReference type="AlphaFoldDB" id="A0A1S1LA27"/>
<dbReference type="Pfam" id="PF00067">
    <property type="entry name" value="p450"/>
    <property type="match status" value="1"/>
</dbReference>
<protein>
    <submittedName>
        <fullName evidence="8">Steroid C27-monooxygenase</fullName>
    </submittedName>
</protein>
<evidence type="ECO:0000256" key="7">
    <source>
        <dbReference type="ARBA" id="ARBA00023033"/>
    </source>
</evidence>
<dbReference type="STRING" id="948102.BKG76_04085"/>
<dbReference type="GO" id="GO:0020037">
    <property type="term" value="F:heme binding"/>
    <property type="evidence" value="ECO:0007669"/>
    <property type="project" value="InterPro"/>
</dbReference>
<dbReference type="PANTHER" id="PTHR46696">
    <property type="entry name" value="P450, PUTATIVE (EUROFUNG)-RELATED"/>
    <property type="match status" value="1"/>
</dbReference>
<evidence type="ECO:0000256" key="2">
    <source>
        <dbReference type="ARBA" id="ARBA00010617"/>
    </source>
</evidence>